<evidence type="ECO:0008006" key="7">
    <source>
        <dbReference type="Google" id="ProtNLM"/>
    </source>
</evidence>
<feature type="compositionally biased region" description="Acidic residues" evidence="4">
    <location>
        <begin position="1"/>
        <end position="17"/>
    </location>
</feature>
<dbReference type="PANTHER" id="PTHR12842:SF6">
    <property type="entry name" value="FI01459P"/>
    <property type="match status" value="1"/>
</dbReference>
<feature type="compositionally biased region" description="Low complexity" evidence="4">
    <location>
        <begin position="113"/>
        <end position="125"/>
    </location>
</feature>
<sequence length="553" mass="60954">MPSSDSEDFESADEGSPETDKKVRKKRTSSSHYSDSNSQETNTGDKVTAKDNSQKVNVEPNVEAKTDGWDDFDIDCPVENEKLTKVKETKKLTKEADKPQSTGWDDFDDWGNDDATATTAVTTEKTQTDKSAADIKELTDRLASATSKNSGWGWGWGVDSLLSTASAGITTLTSQVSQGISTVLETGIGAPDPEELARINAKTTENTEQKSSSEHKSIEPSVVQEKEQTSPNEGSFPFGSLFSGVTKFVETTGTKVIAGGLDTLETIGKKTMEVLQDGDPGLAKKRAMLGLDPGEKPVLSQILREAKAKADEEDKIREEKREAKEVHYENLFDDFEGLVHLEALEMLSKQVNMRIEERLRAAEPEKKQDIKETMQQVVELCEIPEDEEDDDEAPEHQSKPDALHDRLQTATQDLGLKLQFQPIVKQYTDVLAWLSSNSNLNEKAVYKRAVSSLAQATALAVEIYHKTAEMLLVKTRRSTADEADAMTQMTVVLTKHVGELATLFTANMNSIETDNKDQVNTYITNIFLESGNSSTYIQNAFQLTLPILQIGAV</sequence>
<protein>
    <recommendedName>
        <fullName evidence="7">Protein FAM114A2</fullName>
    </recommendedName>
</protein>
<reference evidence="5" key="1">
    <citation type="submission" date="2021-12" db="EMBL/GenBank/DDBJ databases">
        <authorList>
            <person name="King R."/>
        </authorList>
    </citation>
    <scope>NUCLEOTIDE SEQUENCE</scope>
</reference>
<feature type="compositionally biased region" description="Polar residues" evidence="4">
    <location>
        <begin position="30"/>
        <end position="46"/>
    </location>
</feature>
<feature type="compositionally biased region" description="Basic and acidic residues" evidence="4">
    <location>
        <begin position="79"/>
        <end position="98"/>
    </location>
</feature>
<evidence type="ECO:0000256" key="2">
    <source>
        <dbReference type="ARBA" id="ARBA00022553"/>
    </source>
</evidence>
<dbReference type="Pfam" id="PF05334">
    <property type="entry name" value="DUF719"/>
    <property type="match status" value="1"/>
</dbReference>
<name>A0ABN8ARV1_CHISP</name>
<evidence type="ECO:0000313" key="6">
    <source>
        <dbReference type="Proteomes" id="UP001153292"/>
    </source>
</evidence>
<feature type="region of interest" description="Disordered" evidence="4">
    <location>
        <begin position="1"/>
        <end position="134"/>
    </location>
</feature>
<feature type="coiled-coil region" evidence="3">
    <location>
        <begin position="302"/>
        <end position="329"/>
    </location>
</feature>
<feature type="compositionally biased region" description="Basic and acidic residues" evidence="4">
    <location>
        <begin position="205"/>
        <end position="228"/>
    </location>
</feature>
<feature type="region of interest" description="Disordered" evidence="4">
    <location>
        <begin position="203"/>
        <end position="236"/>
    </location>
</feature>
<keyword evidence="2" id="KW-0597">Phosphoprotein</keyword>
<dbReference type="Proteomes" id="UP001153292">
    <property type="component" value="Chromosome 1"/>
</dbReference>
<proteinExistence type="inferred from homology"/>
<evidence type="ECO:0000313" key="5">
    <source>
        <dbReference type="EMBL" id="CAH0397083.1"/>
    </source>
</evidence>
<dbReference type="PANTHER" id="PTHR12842">
    <property type="entry name" value="FI01459P"/>
    <property type="match status" value="1"/>
</dbReference>
<evidence type="ECO:0000256" key="3">
    <source>
        <dbReference type="SAM" id="Coils"/>
    </source>
</evidence>
<gene>
    <name evidence="5" type="ORF">CHILSU_LOCUS143</name>
</gene>
<dbReference type="InterPro" id="IPR007998">
    <property type="entry name" value="DUF719"/>
</dbReference>
<evidence type="ECO:0000256" key="4">
    <source>
        <dbReference type="SAM" id="MobiDB-lite"/>
    </source>
</evidence>
<feature type="compositionally biased region" description="Acidic residues" evidence="4">
    <location>
        <begin position="69"/>
        <end position="78"/>
    </location>
</feature>
<comment type="similarity">
    <text evidence="1">Belongs to the FAM114 family.</text>
</comment>
<dbReference type="EMBL" id="OU963894">
    <property type="protein sequence ID" value="CAH0397083.1"/>
    <property type="molecule type" value="Genomic_DNA"/>
</dbReference>
<keyword evidence="3" id="KW-0175">Coiled coil</keyword>
<evidence type="ECO:0000256" key="1">
    <source>
        <dbReference type="ARBA" id="ARBA00006903"/>
    </source>
</evidence>
<keyword evidence="6" id="KW-1185">Reference proteome</keyword>
<accession>A0ABN8ARV1</accession>
<organism evidence="5 6">
    <name type="scientific">Chilo suppressalis</name>
    <name type="common">Asiatic rice borer moth</name>
    <dbReference type="NCBI Taxonomy" id="168631"/>
    <lineage>
        <taxon>Eukaryota</taxon>
        <taxon>Metazoa</taxon>
        <taxon>Ecdysozoa</taxon>
        <taxon>Arthropoda</taxon>
        <taxon>Hexapoda</taxon>
        <taxon>Insecta</taxon>
        <taxon>Pterygota</taxon>
        <taxon>Neoptera</taxon>
        <taxon>Endopterygota</taxon>
        <taxon>Lepidoptera</taxon>
        <taxon>Glossata</taxon>
        <taxon>Ditrysia</taxon>
        <taxon>Pyraloidea</taxon>
        <taxon>Crambidae</taxon>
        <taxon>Crambinae</taxon>
        <taxon>Chilo</taxon>
    </lineage>
</organism>